<dbReference type="PANTHER" id="PTHR30404">
    <property type="entry name" value="N-ACETYLMURAMOYL-L-ALANINE AMIDASE"/>
    <property type="match status" value="1"/>
</dbReference>
<reference evidence="3" key="2">
    <citation type="submission" date="2021-04" db="EMBL/GenBank/DDBJ databases">
        <authorList>
            <person name="Gilroy R."/>
        </authorList>
    </citation>
    <scope>NUCLEOTIDE SEQUENCE</scope>
    <source>
        <strain evidence="3">B5-657</strain>
    </source>
</reference>
<organism evidence="3 4">
    <name type="scientific">Candidatus Cellulosilyticum pullistercoris</name>
    <dbReference type="NCBI Taxonomy" id="2838521"/>
    <lineage>
        <taxon>Bacteria</taxon>
        <taxon>Bacillati</taxon>
        <taxon>Bacillota</taxon>
        <taxon>Clostridia</taxon>
        <taxon>Lachnospirales</taxon>
        <taxon>Cellulosilyticaceae</taxon>
        <taxon>Cellulosilyticum</taxon>
    </lineage>
</organism>
<feature type="domain" description="MurNAc-LAA" evidence="2">
    <location>
        <begin position="40"/>
        <end position="139"/>
    </location>
</feature>
<reference evidence="3" key="1">
    <citation type="journal article" date="2021" name="PeerJ">
        <title>Extensive microbial diversity within the chicken gut microbiome revealed by metagenomics and culture.</title>
        <authorList>
            <person name="Gilroy R."/>
            <person name="Ravi A."/>
            <person name="Getino M."/>
            <person name="Pursley I."/>
            <person name="Horton D.L."/>
            <person name="Alikhan N.F."/>
            <person name="Baker D."/>
            <person name="Gharbi K."/>
            <person name="Hall N."/>
            <person name="Watson M."/>
            <person name="Adriaenssens E.M."/>
            <person name="Foster-Nyarko E."/>
            <person name="Jarju S."/>
            <person name="Secka A."/>
            <person name="Antonio M."/>
            <person name="Oren A."/>
            <person name="Chaudhuri R.R."/>
            <person name="La Ragione R."/>
            <person name="Hildebrand F."/>
            <person name="Pallen M.J."/>
        </authorList>
    </citation>
    <scope>NUCLEOTIDE SEQUENCE</scope>
    <source>
        <strain evidence="3">B5-657</strain>
    </source>
</reference>
<dbReference type="CDD" id="cd02696">
    <property type="entry name" value="MurNAc-LAA"/>
    <property type="match status" value="1"/>
</dbReference>
<feature type="non-terminal residue" evidence="3">
    <location>
        <position position="141"/>
    </location>
</feature>
<evidence type="ECO:0000259" key="2">
    <source>
        <dbReference type="Pfam" id="PF01520"/>
    </source>
</evidence>
<accession>A0A9E2NMA3</accession>
<dbReference type="Gene3D" id="3.40.630.40">
    <property type="entry name" value="Zn-dependent exopeptidases"/>
    <property type="match status" value="1"/>
</dbReference>
<dbReference type="GO" id="GO:0008745">
    <property type="term" value="F:N-acetylmuramoyl-L-alanine amidase activity"/>
    <property type="evidence" value="ECO:0007669"/>
    <property type="project" value="UniProtKB-EC"/>
</dbReference>
<proteinExistence type="predicted"/>
<evidence type="ECO:0000313" key="3">
    <source>
        <dbReference type="EMBL" id="MBU3805126.1"/>
    </source>
</evidence>
<gene>
    <name evidence="3" type="ORF">H9872_10275</name>
</gene>
<dbReference type="EMBL" id="JAHLFQ010000243">
    <property type="protein sequence ID" value="MBU3805126.1"/>
    <property type="molecule type" value="Genomic_DNA"/>
</dbReference>
<evidence type="ECO:0000313" key="4">
    <source>
        <dbReference type="Proteomes" id="UP000824229"/>
    </source>
</evidence>
<dbReference type="PANTHER" id="PTHR30404:SF0">
    <property type="entry name" value="N-ACETYLMURAMOYL-L-ALANINE AMIDASE AMIC"/>
    <property type="match status" value="1"/>
</dbReference>
<name>A0A9E2NMA3_9FIRM</name>
<dbReference type="EC" id="3.5.1.28" evidence="3"/>
<dbReference type="SUPFAM" id="SSF53187">
    <property type="entry name" value="Zn-dependent exopeptidases"/>
    <property type="match status" value="1"/>
</dbReference>
<comment type="caution">
    <text evidence="3">The sequence shown here is derived from an EMBL/GenBank/DDBJ whole genome shotgun (WGS) entry which is preliminary data.</text>
</comment>
<sequence length="141" mass="15422">MKRSKIIWLLVTVLSISSVLMNKPIRLQAAPGNVLTNKIIIVDPGHGGFDPGKPGITGLDEKDLNLKISLLLRNYLEQAGAIVIMTRTTDDDVDGMDGVKHKSKDMVQRKKLSEGGDILVSIHQNSFTQPSVHGAQTFYNS</sequence>
<dbReference type="InterPro" id="IPR002508">
    <property type="entry name" value="MurNAc-LAA_cat"/>
</dbReference>
<dbReference type="GO" id="GO:0009253">
    <property type="term" value="P:peptidoglycan catabolic process"/>
    <property type="evidence" value="ECO:0007669"/>
    <property type="project" value="InterPro"/>
</dbReference>
<dbReference type="Proteomes" id="UP000824229">
    <property type="component" value="Unassembled WGS sequence"/>
</dbReference>
<dbReference type="InterPro" id="IPR050695">
    <property type="entry name" value="N-acetylmuramoyl_amidase_3"/>
</dbReference>
<protein>
    <submittedName>
        <fullName evidence="3">N-acetylmuramoyl-L-alanine amidase</fullName>
        <ecNumber evidence="3">3.5.1.28</ecNumber>
    </submittedName>
</protein>
<keyword evidence="1 3" id="KW-0378">Hydrolase</keyword>
<dbReference type="AlphaFoldDB" id="A0A9E2NMA3"/>
<dbReference type="Pfam" id="PF01520">
    <property type="entry name" value="Amidase_3"/>
    <property type="match status" value="1"/>
</dbReference>
<dbReference type="GO" id="GO:0030288">
    <property type="term" value="C:outer membrane-bounded periplasmic space"/>
    <property type="evidence" value="ECO:0007669"/>
    <property type="project" value="TreeGrafter"/>
</dbReference>
<evidence type="ECO:0000256" key="1">
    <source>
        <dbReference type="ARBA" id="ARBA00022801"/>
    </source>
</evidence>